<reference evidence="2" key="1">
    <citation type="submission" date="2022-10" db="EMBL/GenBank/DDBJ databases">
        <title>Tapping the CABI collections for fungal endophytes: first genome assemblies for Collariella, Neodidymelliopsis, Ascochyta clinopodiicola, Didymella pomorum, Didymosphaeria variabile, Neocosmospora piperis and Neocucurbitaria cava.</title>
        <authorList>
            <person name="Hill R."/>
        </authorList>
    </citation>
    <scope>NUCLEOTIDE SEQUENCE</scope>
    <source>
        <strain evidence="2">IMI 355091</strain>
    </source>
</reference>
<dbReference type="AlphaFoldDB" id="A0A9W8ZHF3"/>
<name>A0A9W8ZHF3_9PLEO</name>
<sequence>MSSDKDRVAELEAQLAQAQSTFAEKMTKIKNTKKRLAASIKHNREKDAEIREIEGHPCPVKASYEETIDELTTQILTRLRIQSHITTAGLFELAELIKKQCKNYSDPATAITKMATRDQLEELDRKMFWECKQVLGFHGSAAAHHIMSEVEDDGGLDRAFADADVEKIKISIEKAPTMYGRARTWLNEMVETVLIEEEDSIDLESRVFNLAAFMEAYLALGFDSDLGFDECGCIKDLDKKIKWEDWRFPWLHMPIKEALEMELKG</sequence>
<accession>A0A9W8ZHF3</accession>
<protein>
    <submittedName>
        <fullName evidence="2">Uncharacterized protein</fullName>
    </submittedName>
</protein>
<dbReference type="EMBL" id="JAPEVA010000014">
    <property type="protein sequence ID" value="KAJ4408769.1"/>
    <property type="molecule type" value="Genomic_DNA"/>
</dbReference>
<dbReference type="OrthoDB" id="10535531at2759"/>
<keyword evidence="1" id="KW-0175">Coiled coil</keyword>
<evidence type="ECO:0000313" key="3">
    <source>
        <dbReference type="Proteomes" id="UP001140510"/>
    </source>
</evidence>
<gene>
    <name evidence="2" type="ORF">N0V91_003025</name>
</gene>
<comment type="caution">
    <text evidence="2">The sequence shown here is derived from an EMBL/GenBank/DDBJ whole genome shotgun (WGS) entry which is preliminary data.</text>
</comment>
<organism evidence="2 3">
    <name type="scientific">Didymella pomorum</name>
    <dbReference type="NCBI Taxonomy" id="749634"/>
    <lineage>
        <taxon>Eukaryota</taxon>
        <taxon>Fungi</taxon>
        <taxon>Dikarya</taxon>
        <taxon>Ascomycota</taxon>
        <taxon>Pezizomycotina</taxon>
        <taxon>Dothideomycetes</taxon>
        <taxon>Pleosporomycetidae</taxon>
        <taxon>Pleosporales</taxon>
        <taxon>Pleosporineae</taxon>
        <taxon>Didymellaceae</taxon>
        <taxon>Didymella</taxon>
    </lineage>
</organism>
<evidence type="ECO:0000256" key="1">
    <source>
        <dbReference type="SAM" id="Coils"/>
    </source>
</evidence>
<proteinExistence type="predicted"/>
<feature type="coiled-coil region" evidence="1">
    <location>
        <begin position="1"/>
        <end position="28"/>
    </location>
</feature>
<keyword evidence="3" id="KW-1185">Reference proteome</keyword>
<evidence type="ECO:0000313" key="2">
    <source>
        <dbReference type="EMBL" id="KAJ4408769.1"/>
    </source>
</evidence>
<dbReference type="Proteomes" id="UP001140510">
    <property type="component" value="Unassembled WGS sequence"/>
</dbReference>